<dbReference type="Gene3D" id="3.40.50.150">
    <property type="entry name" value="Vaccinia Virus protein VP39"/>
    <property type="match status" value="1"/>
</dbReference>
<gene>
    <name evidence="9" type="primary">pglX_2</name>
    <name evidence="10" type="ORF">F4557_007253</name>
    <name evidence="9" type="ORF">GCM10009546_69250</name>
</gene>
<keyword evidence="3" id="KW-0808">Transferase</keyword>
<name>A0A7W7N2C2_9ACTN</name>
<evidence type="ECO:0000313" key="11">
    <source>
        <dbReference type="Proteomes" id="UP000549343"/>
    </source>
</evidence>
<dbReference type="InterPro" id="IPR050953">
    <property type="entry name" value="N4_N6_ade-DNA_methylase"/>
</dbReference>
<accession>A0A7W7N2C2</accession>
<dbReference type="Proteomes" id="UP000549343">
    <property type="component" value="Unassembled WGS sequence"/>
</dbReference>
<dbReference type="EMBL" id="JACHMV010000001">
    <property type="protein sequence ID" value="MBB4778835.1"/>
    <property type="molecule type" value="Genomic_DNA"/>
</dbReference>
<dbReference type="Pfam" id="PF22654">
    <property type="entry name" value="DUF7008"/>
    <property type="match status" value="1"/>
</dbReference>
<dbReference type="EC" id="2.1.1.72" evidence="1"/>
<dbReference type="AlphaFoldDB" id="A0A7W7N2C2"/>
<comment type="catalytic activity">
    <reaction evidence="5">
        <text>a 2'-deoxyadenosine in DNA + S-adenosyl-L-methionine = an N(6)-methyl-2'-deoxyadenosine in DNA + S-adenosyl-L-homocysteine + H(+)</text>
        <dbReference type="Rhea" id="RHEA:15197"/>
        <dbReference type="Rhea" id="RHEA-COMP:12418"/>
        <dbReference type="Rhea" id="RHEA-COMP:12419"/>
        <dbReference type="ChEBI" id="CHEBI:15378"/>
        <dbReference type="ChEBI" id="CHEBI:57856"/>
        <dbReference type="ChEBI" id="CHEBI:59789"/>
        <dbReference type="ChEBI" id="CHEBI:90615"/>
        <dbReference type="ChEBI" id="CHEBI:90616"/>
        <dbReference type="EC" id="2.1.1.72"/>
    </reaction>
</comment>
<dbReference type="GO" id="GO:0009007">
    <property type="term" value="F:site-specific DNA-methyltransferase (adenine-specific) activity"/>
    <property type="evidence" value="ECO:0007669"/>
    <property type="project" value="UniProtKB-EC"/>
</dbReference>
<evidence type="ECO:0000256" key="6">
    <source>
        <dbReference type="SAM" id="Coils"/>
    </source>
</evidence>
<evidence type="ECO:0000313" key="9">
    <source>
        <dbReference type="EMBL" id="GAA0597377.1"/>
    </source>
</evidence>
<evidence type="ECO:0000256" key="4">
    <source>
        <dbReference type="ARBA" id="ARBA00022691"/>
    </source>
</evidence>
<dbReference type="InterPro" id="IPR029063">
    <property type="entry name" value="SAM-dependent_MTases_sf"/>
</dbReference>
<dbReference type="SUPFAM" id="SSF53335">
    <property type="entry name" value="S-adenosyl-L-methionine-dependent methyltransferases"/>
    <property type="match status" value="1"/>
</dbReference>
<dbReference type="InterPro" id="IPR011639">
    <property type="entry name" value="MethylTrfase_TaqI-like_dom"/>
</dbReference>
<evidence type="ECO:0000256" key="1">
    <source>
        <dbReference type="ARBA" id="ARBA00011900"/>
    </source>
</evidence>
<dbReference type="RefSeq" id="WP_184890070.1">
    <property type="nucleotide sequence ID" value="NZ_BAAAHD010000090.1"/>
</dbReference>
<evidence type="ECO:0000256" key="2">
    <source>
        <dbReference type="ARBA" id="ARBA00022603"/>
    </source>
</evidence>
<keyword evidence="6" id="KW-0175">Coiled coil</keyword>
<reference evidence="12" key="2">
    <citation type="journal article" date="2019" name="Int. J. Syst. Evol. Microbiol.">
        <title>The Global Catalogue of Microorganisms (GCM) 10K type strain sequencing project: providing services to taxonomists for standard genome sequencing and annotation.</title>
        <authorList>
            <consortium name="The Broad Institute Genomics Platform"/>
            <consortium name="The Broad Institute Genome Sequencing Center for Infectious Disease"/>
            <person name="Wu L."/>
            <person name="Ma J."/>
        </authorList>
    </citation>
    <scope>NUCLEOTIDE SEQUENCE [LARGE SCALE GENOMIC DNA]</scope>
    <source>
        <strain evidence="12">JCM 10667</strain>
    </source>
</reference>
<dbReference type="PANTHER" id="PTHR33841:SF1">
    <property type="entry name" value="DNA METHYLTRANSFERASE A"/>
    <property type="match status" value="1"/>
</dbReference>
<keyword evidence="12" id="KW-1185">Reference proteome</keyword>
<dbReference type="PROSITE" id="PS00092">
    <property type="entry name" value="N6_MTASE"/>
    <property type="match status" value="1"/>
</dbReference>
<evidence type="ECO:0000259" key="7">
    <source>
        <dbReference type="Pfam" id="PF07669"/>
    </source>
</evidence>
<dbReference type="Pfam" id="PF07669">
    <property type="entry name" value="Eco57I"/>
    <property type="match status" value="1"/>
</dbReference>
<comment type="caution">
    <text evidence="10">The sequence shown here is derived from an EMBL/GenBank/DDBJ whole genome shotgun (WGS) entry which is preliminary data.</text>
</comment>
<dbReference type="GO" id="GO:0003676">
    <property type="term" value="F:nucleic acid binding"/>
    <property type="evidence" value="ECO:0007669"/>
    <property type="project" value="InterPro"/>
</dbReference>
<dbReference type="PANTHER" id="PTHR33841">
    <property type="entry name" value="DNA METHYLTRANSFERASE YEEA-RELATED"/>
    <property type="match status" value="1"/>
</dbReference>
<organism evidence="10 11">
    <name type="scientific">Actinomadura livida</name>
    <dbReference type="NCBI Taxonomy" id="79909"/>
    <lineage>
        <taxon>Bacteria</taxon>
        <taxon>Bacillati</taxon>
        <taxon>Actinomycetota</taxon>
        <taxon>Actinomycetes</taxon>
        <taxon>Streptosporangiales</taxon>
        <taxon>Thermomonosporaceae</taxon>
        <taxon>Actinomadura</taxon>
    </lineage>
</organism>
<dbReference type="GO" id="GO:0032259">
    <property type="term" value="P:methylation"/>
    <property type="evidence" value="ECO:0007669"/>
    <property type="project" value="UniProtKB-KW"/>
</dbReference>
<dbReference type="Proteomes" id="UP001501427">
    <property type="component" value="Unassembled WGS sequence"/>
</dbReference>
<dbReference type="InterPro" id="IPR054277">
    <property type="entry name" value="DUF7008"/>
</dbReference>
<protein>
    <recommendedName>
        <fullName evidence="1">site-specific DNA-methyltransferase (adenine-specific)</fullName>
        <ecNumber evidence="1">2.1.1.72</ecNumber>
    </recommendedName>
</protein>
<proteinExistence type="predicted"/>
<reference evidence="10 11" key="3">
    <citation type="submission" date="2020-08" db="EMBL/GenBank/DDBJ databases">
        <title>Sequencing the genomes of 1000 actinobacteria strains.</title>
        <authorList>
            <person name="Klenk H.-P."/>
        </authorList>
    </citation>
    <scope>NUCLEOTIDE SEQUENCE [LARGE SCALE GENOMIC DNA]</scope>
    <source>
        <strain evidence="10 11">DSM 44772</strain>
    </source>
</reference>
<sequence length="1192" mass="135711">MIDRKALLTDLKKQVQALEKDLTQQVKELSETKARLRAEYDQAFKLGRTAATWNSWLDERITQVAVAWVLGTVFVRFCEDNRLIPEPYLAAPEADRHDLARVRYEAYVEQDDDPTYRGWLERAFAELGEGQAGKLLFDPAHNALFQIPISHDAAGALTNFWKTRDEEVSLVHDFTDPLNDDGTEGWDTRFLGDLYQDLSETARERYALLQTPEFVEEFILDRTMDPAIREFGYEELKMIDPTCGSGHFVLGAFRRLVRLWNDRQPGRDLHECVRAALDSVHGVDINPFAIAIARFRLLVAAMAAASVGTLAEAAQYEWPIHLAIGDSLIRARQLEFSLDGEVAGDSLAEFSYATEDVHEYQQILEMGRYHVVVGNPPYITVRDRSINKLYRDLYSACSGTYALTVPFAQRFFELAKRGKVGGDGYGLVGQITSNSFLKREFGAKLIEDYFAHKVELTEVVDLSGAYIPGHGTPTVILIGTRRSGSDRLNTVRTIRSIRGEPAAPEAGKPGPVWSAIVDQINRPGSISEWVSCGDLGRERYFARQPWILADGGLEMVERIGSASGLVLKDKIAPPVGRAIRAGADDAYIRPQRSSYRTDVDRSCLRPLMVGEVVRDWGAEPEELILFPYAEKISQSALKRELWFFRRTLEVRRTFQGDMADAGLNWWDYMQYTASAYTTPLSIGFAFVATHNHFMLDRGGRVFKQSAPVIKLHEGAEEKDHRRLLGLLNSSTACFWLKMVSHDKGSQGVNEGFKALAWERFFEFTGTKLQEFPLPNAYPTKLATKMDELAQKVSAIMPSTIADSTSPELAVLREAKMRWESTRAQMIALQEELDWQVYSIYGLHPEDLRAPEEDVPELALGERAFEIVLARRVAKGEASDEWFKRHGSTPITEIPSHWPESYKQVVQKRIDAIETSRAIGMIERPEYKRRWATEGWDALQEKALRSWLLDQIEKREHWFDANDMPILVSLSRLISVLSQDDDFVSVANLYRPREELAKVVADLMADEHVPFLPQLRYKPSGLRKRADWEHVWDLQRQEDAAPDAPAKRRIRHSIPTPPKYSSADFLKPSYWRARGKLDVPKERFISYPTALGVQPQLFGWAGWDHREQAQALATYFTTQSLSREEIAPFLAGLLELQPWLYQWHDEFHALYGGSPAAFFDGYRQQIRGEHGLTDEDLLNWQPEVRARGRKTKK</sequence>
<evidence type="ECO:0000259" key="8">
    <source>
        <dbReference type="Pfam" id="PF22654"/>
    </source>
</evidence>
<feature type="domain" description="Type II methyltransferase M.TaqI-like" evidence="7">
    <location>
        <begin position="280"/>
        <end position="464"/>
    </location>
</feature>
<evidence type="ECO:0000256" key="5">
    <source>
        <dbReference type="ARBA" id="ARBA00047942"/>
    </source>
</evidence>
<feature type="coiled-coil region" evidence="6">
    <location>
        <begin position="8"/>
        <end position="46"/>
    </location>
</feature>
<keyword evidence="2" id="KW-0489">Methyltransferase</keyword>
<dbReference type="NCBIfam" id="NF033451">
    <property type="entry name" value="BREX_2_MTaseX"/>
    <property type="match status" value="1"/>
</dbReference>
<evidence type="ECO:0000256" key="3">
    <source>
        <dbReference type="ARBA" id="ARBA00022679"/>
    </source>
</evidence>
<dbReference type="EMBL" id="BAAAHD010000090">
    <property type="protein sequence ID" value="GAA0597377.1"/>
    <property type="molecule type" value="Genomic_DNA"/>
</dbReference>
<keyword evidence="4" id="KW-0949">S-adenosyl-L-methionine</keyword>
<reference evidence="9" key="4">
    <citation type="submission" date="2023-12" db="EMBL/GenBank/DDBJ databases">
        <authorList>
            <person name="Sun Q."/>
            <person name="Inoue M."/>
        </authorList>
    </citation>
    <scope>NUCLEOTIDE SEQUENCE</scope>
    <source>
        <strain evidence="9">JCM 10667</strain>
    </source>
</reference>
<evidence type="ECO:0000313" key="12">
    <source>
        <dbReference type="Proteomes" id="UP001501427"/>
    </source>
</evidence>
<dbReference type="GO" id="GO:0006304">
    <property type="term" value="P:DNA modification"/>
    <property type="evidence" value="ECO:0007669"/>
    <property type="project" value="InterPro"/>
</dbReference>
<feature type="domain" description="DUF7008" evidence="8">
    <location>
        <begin position="825"/>
        <end position="1189"/>
    </location>
</feature>
<evidence type="ECO:0000313" key="10">
    <source>
        <dbReference type="EMBL" id="MBB4778835.1"/>
    </source>
</evidence>
<reference evidence="9" key="1">
    <citation type="journal article" date="2014" name="Int. J. Syst. Evol. Microbiol.">
        <title>Complete genome of a new Firmicutes species belonging to the dominant human colonic microbiota ('Ruminococcus bicirculans') reveals two chromosomes and a selective capacity to utilize plant glucans.</title>
        <authorList>
            <consortium name="NISC Comparative Sequencing Program"/>
            <person name="Wegmann U."/>
            <person name="Louis P."/>
            <person name="Goesmann A."/>
            <person name="Henrissat B."/>
            <person name="Duncan S.H."/>
            <person name="Flint H.J."/>
        </authorList>
    </citation>
    <scope>NUCLEOTIDE SEQUENCE</scope>
    <source>
        <strain evidence="9">JCM 10667</strain>
    </source>
</reference>
<dbReference type="InterPro" id="IPR002052">
    <property type="entry name" value="DNA_methylase_N6_adenine_CS"/>
</dbReference>